<reference evidence="2 3" key="1">
    <citation type="submission" date="2014-12" db="EMBL/GenBank/DDBJ databases">
        <title>Draft genome sequences of 10 type strains of Lactococcus.</title>
        <authorList>
            <person name="Sun Z."/>
            <person name="Zhong Z."/>
            <person name="Liu W."/>
            <person name="Zhang W."/>
            <person name="Zhang H."/>
        </authorList>
    </citation>
    <scope>NUCLEOTIDE SEQUENCE [LARGE SCALE GENOMIC DNA]</scope>
    <source>
        <strain evidence="2 3">DSM 6634</strain>
    </source>
</reference>
<dbReference type="Gene3D" id="3.30.420.40">
    <property type="match status" value="2"/>
</dbReference>
<proteinExistence type="predicted"/>
<dbReference type="Pfam" id="PF00814">
    <property type="entry name" value="TsaD"/>
    <property type="match status" value="1"/>
</dbReference>
<gene>
    <name evidence="2" type="ORF">RU86_GL001750</name>
</gene>
<dbReference type="PANTHER" id="PTHR11735:SF11">
    <property type="entry name" value="TRNA THREONYLCARBAMOYLADENOSINE BIOSYNTHESIS PROTEIN TSAB"/>
    <property type="match status" value="1"/>
</dbReference>
<sequence length="245" mass="26968">MQKDGKNRQDMKLLAFDTSSQALSVALCEDDRLLGKIDLNIKKNHSLTLMPAIDFLMKNAGVQPQELDRIAVAMGPGSYTGLRIAVTTAKTLASTLNIDLVGVSSLAAIAANASVTGKVVPIIDARRQNVYAGVYQDKRLISAEGHMPLAQLLDTLSEEETLYFTGEIAQFRDSIHQALPNARFIDNPERRLPNAYEIACLGINAVPVNVDFFAPEYLKKVEAEEKWLETHAHDEATDANYIKKI</sequence>
<dbReference type="InterPro" id="IPR043129">
    <property type="entry name" value="ATPase_NBD"/>
</dbReference>
<evidence type="ECO:0000313" key="2">
    <source>
        <dbReference type="EMBL" id="PCS08146.1"/>
    </source>
</evidence>
<dbReference type="CDD" id="cd24032">
    <property type="entry name" value="ASKHA_NBD_TsaB"/>
    <property type="match status" value="1"/>
</dbReference>
<organism evidence="2 3">
    <name type="scientific">Pseudolactococcus piscium</name>
    <dbReference type="NCBI Taxonomy" id="1364"/>
    <lineage>
        <taxon>Bacteria</taxon>
        <taxon>Bacillati</taxon>
        <taxon>Bacillota</taxon>
        <taxon>Bacilli</taxon>
        <taxon>Lactobacillales</taxon>
        <taxon>Streptococcaceae</taxon>
        <taxon>Pseudolactococcus</taxon>
    </lineage>
</organism>
<dbReference type="GO" id="GO:0002949">
    <property type="term" value="P:tRNA threonylcarbamoyladenosine modification"/>
    <property type="evidence" value="ECO:0007669"/>
    <property type="project" value="InterPro"/>
</dbReference>
<evidence type="ECO:0000259" key="1">
    <source>
        <dbReference type="Pfam" id="PF00814"/>
    </source>
</evidence>
<dbReference type="EMBL" id="JXJW01000004">
    <property type="protein sequence ID" value="PCS08146.1"/>
    <property type="molecule type" value="Genomic_DNA"/>
</dbReference>
<name>A0A2A5S3T5_9LACT</name>
<feature type="domain" description="Gcp-like" evidence="1">
    <location>
        <begin position="42"/>
        <end position="227"/>
    </location>
</feature>
<protein>
    <submittedName>
        <fullName evidence="2">Peptidase M22</fullName>
    </submittedName>
</protein>
<evidence type="ECO:0000313" key="3">
    <source>
        <dbReference type="Proteomes" id="UP000218282"/>
    </source>
</evidence>
<dbReference type="PANTHER" id="PTHR11735">
    <property type="entry name" value="TRNA N6-ADENOSINE THREONYLCARBAMOYLTRANSFERASE"/>
    <property type="match status" value="1"/>
</dbReference>
<dbReference type="InterPro" id="IPR022496">
    <property type="entry name" value="T6A_TsaB"/>
</dbReference>
<keyword evidence="3" id="KW-1185">Reference proteome</keyword>
<dbReference type="AlphaFoldDB" id="A0A2A5S3T5"/>
<dbReference type="NCBIfam" id="TIGR03725">
    <property type="entry name" value="T6A_YeaZ"/>
    <property type="match status" value="1"/>
</dbReference>
<dbReference type="SUPFAM" id="SSF53067">
    <property type="entry name" value="Actin-like ATPase domain"/>
    <property type="match status" value="2"/>
</dbReference>
<dbReference type="Proteomes" id="UP000218282">
    <property type="component" value="Unassembled WGS sequence"/>
</dbReference>
<dbReference type="GO" id="GO:0005829">
    <property type="term" value="C:cytosol"/>
    <property type="evidence" value="ECO:0007669"/>
    <property type="project" value="TreeGrafter"/>
</dbReference>
<comment type="caution">
    <text evidence="2">The sequence shown here is derived from an EMBL/GenBank/DDBJ whole genome shotgun (WGS) entry which is preliminary data.</text>
</comment>
<dbReference type="InterPro" id="IPR000905">
    <property type="entry name" value="Gcp-like_dom"/>
</dbReference>
<accession>A0A2A5S3T5</accession>